<protein>
    <submittedName>
        <fullName evidence="1">Uncharacterized protein</fullName>
    </submittedName>
</protein>
<name>A0A645IWF7_9ZZZZ</name>
<comment type="caution">
    <text evidence="1">The sequence shown here is derived from an EMBL/GenBank/DDBJ whole genome shotgun (WGS) entry which is preliminary data.</text>
</comment>
<dbReference type="AlphaFoldDB" id="A0A645IWF7"/>
<proteinExistence type="predicted"/>
<reference evidence="1" key="1">
    <citation type="submission" date="2019-08" db="EMBL/GenBank/DDBJ databases">
        <authorList>
            <person name="Kucharzyk K."/>
            <person name="Murdoch R.W."/>
            <person name="Higgins S."/>
            <person name="Loffler F."/>
        </authorList>
    </citation>
    <scope>NUCLEOTIDE SEQUENCE</scope>
</reference>
<sequence length="50" mass="5565">MHNLTQQKGHLMENLTLIPPTKANKTAILAFKNEFFQAGERVINGSALLD</sequence>
<gene>
    <name evidence="1" type="ORF">SDC9_202436</name>
</gene>
<organism evidence="1">
    <name type="scientific">bioreactor metagenome</name>
    <dbReference type="NCBI Taxonomy" id="1076179"/>
    <lineage>
        <taxon>unclassified sequences</taxon>
        <taxon>metagenomes</taxon>
        <taxon>ecological metagenomes</taxon>
    </lineage>
</organism>
<evidence type="ECO:0000313" key="1">
    <source>
        <dbReference type="EMBL" id="MPN54759.1"/>
    </source>
</evidence>
<accession>A0A645IWF7</accession>
<dbReference type="EMBL" id="VSSQ01123309">
    <property type="protein sequence ID" value="MPN54759.1"/>
    <property type="molecule type" value="Genomic_DNA"/>
</dbReference>